<organism evidence="2 3">
    <name type="scientific">Phlebiopsis gigantea (strain 11061_1 CR5-6)</name>
    <name type="common">White-rot fungus</name>
    <name type="synonym">Peniophora gigantea</name>
    <dbReference type="NCBI Taxonomy" id="745531"/>
    <lineage>
        <taxon>Eukaryota</taxon>
        <taxon>Fungi</taxon>
        <taxon>Dikarya</taxon>
        <taxon>Basidiomycota</taxon>
        <taxon>Agaricomycotina</taxon>
        <taxon>Agaricomycetes</taxon>
        <taxon>Polyporales</taxon>
        <taxon>Phanerochaetaceae</taxon>
        <taxon>Phlebiopsis</taxon>
    </lineage>
</organism>
<reference evidence="2 3" key="1">
    <citation type="journal article" date="2014" name="PLoS Genet.">
        <title>Analysis of the Phlebiopsis gigantea genome, transcriptome and secretome provides insight into its pioneer colonization strategies of wood.</title>
        <authorList>
            <person name="Hori C."/>
            <person name="Ishida T."/>
            <person name="Igarashi K."/>
            <person name="Samejima M."/>
            <person name="Suzuki H."/>
            <person name="Master E."/>
            <person name="Ferreira P."/>
            <person name="Ruiz-Duenas F.J."/>
            <person name="Held B."/>
            <person name="Canessa P."/>
            <person name="Larrondo L.F."/>
            <person name="Schmoll M."/>
            <person name="Druzhinina I.S."/>
            <person name="Kubicek C.P."/>
            <person name="Gaskell J.A."/>
            <person name="Kersten P."/>
            <person name="St John F."/>
            <person name="Glasner J."/>
            <person name="Sabat G."/>
            <person name="Splinter BonDurant S."/>
            <person name="Syed K."/>
            <person name="Yadav J."/>
            <person name="Mgbeahuruike A.C."/>
            <person name="Kovalchuk A."/>
            <person name="Asiegbu F.O."/>
            <person name="Lackner G."/>
            <person name="Hoffmeister D."/>
            <person name="Rencoret J."/>
            <person name="Gutierrez A."/>
            <person name="Sun H."/>
            <person name="Lindquist E."/>
            <person name="Barry K."/>
            <person name="Riley R."/>
            <person name="Grigoriev I.V."/>
            <person name="Henrissat B."/>
            <person name="Kues U."/>
            <person name="Berka R.M."/>
            <person name="Martinez A.T."/>
            <person name="Covert S.F."/>
            <person name="Blanchette R.A."/>
            <person name="Cullen D."/>
        </authorList>
    </citation>
    <scope>NUCLEOTIDE SEQUENCE [LARGE SCALE GENOMIC DNA]</scope>
    <source>
        <strain evidence="2 3">11061_1 CR5-6</strain>
    </source>
</reference>
<dbReference type="GO" id="GO:0005525">
    <property type="term" value="F:GTP binding"/>
    <property type="evidence" value="ECO:0007669"/>
    <property type="project" value="InterPro"/>
</dbReference>
<dbReference type="OrthoDB" id="9989112at2759"/>
<dbReference type="SMART" id="SM00175">
    <property type="entry name" value="RAB"/>
    <property type="match status" value="1"/>
</dbReference>
<proteinExistence type="predicted"/>
<name>A0A0C3RQE2_PHLG1</name>
<dbReference type="InterPro" id="IPR050209">
    <property type="entry name" value="Rab_GTPases_membrane_traffic"/>
</dbReference>
<evidence type="ECO:0000256" key="1">
    <source>
        <dbReference type="SAM" id="MobiDB-lite"/>
    </source>
</evidence>
<evidence type="ECO:0000313" key="2">
    <source>
        <dbReference type="EMBL" id="KIP02011.1"/>
    </source>
</evidence>
<dbReference type="SMART" id="SM00173">
    <property type="entry name" value="RAS"/>
    <property type="match status" value="1"/>
</dbReference>
<sequence length="169" mass="18658">MVELDGETIKVFIWDTAGTERFSTVSRNYYRHVDGAMIVYDASRPGTLGSVQRWYDNLESNSSPQASMCVAVIGNKSDSVPENTSERVLYDEGHQCAQGLTGGPYLFFETSAKTGERVGDDFTALVKKIRTAQKSSPAQEDRTDGTRSRNDTIHLEAAAPPPRERRGCC</sequence>
<dbReference type="GO" id="GO:0003924">
    <property type="term" value="F:GTPase activity"/>
    <property type="evidence" value="ECO:0007669"/>
    <property type="project" value="InterPro"/>
</dbReference>
<dbReference type="Gene3D" id="3.40.50.300">
    <property type="entry name" value="P-loop containing nucleotide triphosphate hydrolases"/>
    <property type="match status" value="1"/>
</dbReference>
<dbReference type="InterPro" id="IPR001806">
    <property type="entry name" value="Small_GTPase"/>
</dbReference>
<dbReference type="CDD" id="cd00154">
    <property type="entry name" value="Rab"/>
    <property type="match status" value="1"/>
</dbReference>
<dbReference type="Proteomes" id="UP000053257">
    <property type="component" value="Unassembled WGS sequence"/>
</dbReference>
<dbReference type="SUPFAM" id="SSF52540">
    <property type="entry name" value="P-loop containing nucleoside triphosphate hydrolases"/>
    <property type="match status" value="1"/>
</dbReference>
<keyword evidence="3" id="KW-1185">Reference proteome</keyword>
<dbReference type="HOGENOM" id="CLU_041217_10_7_1"/>
<accession>A0A0C3RQE2</accession>
<protein>
    <submittedName>
        <fullName evidence="2">Uncharacterized protein</fullName>
    </submittedName>
</protein>
<dbReference type="PRINTS" id="PR00449">
    <property type="entry name" value="RASTRNSFRMNG"/>
</dbReference>
<dbReference type="STRING" id="745531.A0A0C3RQE2"/>
<evidence type="ECO:0000313" key="3">
    <source>
        <dbReference type="Proteomes" id="UP000053257"/>
    </source>
</evidence>
<dbReference type="PANTHER" id="PTHR47979">
    <property type="entry name" value="DRAB11-RELATED"/>
    <property type="match status" value="1"/>
</dbReference>
<feature type="compositionally biased region" description="Basic and acidic residues" evidence="1">
    <location>
        <begin position="139"/>
        <end position="154"/>
    </location>
</feature>
<gene>
    <name evidence="2" type="ORF">PHLGIDRAFT_314729</name>
</gene>
<feature type="region of interest" description="Disordered" evidence="1">
    <location>
        <begin position="131"/>
        <end position="169"/>
    </location>
</feature>
<dbReference type="PROSITE" id="PS51421">
    <property type="entry name" value="RAS"/>
    <property type="match status" value="1"/>
</dbReference>
<dbReference type="EMBL" id="KN840713">
    <property type="protein sequence ID" value="KIP02011.1"/>
    <property type="molecule type" value="Genomic_DNA"/>
</dbReference>
<dbReference type="PROSITE" id="PS51419">
    <property type="entry name" value="RAB"/>
    <property type="match status" value="1"/>
</dbReference>
<dbReference type="Pfam" id="PF00071">
    <property type="entry name" value="Ras"/>
    <property type="match status" value="1"/>
</dbReference>
<dbReference type="AlphaFoldDB" id="A0A0C3RQE2"/>
<dbReference type="InterPro" id="IPR027417">
    <property type="entry name" value="P-loop_NTPase"/>
</dbReference>